<dbReference type="KEGG" id="lamb:KBB96_08885"/>
<dbReference type="Pfam" id="PF14106">
    <property type="entry name" value="DUF4279"/>
    <property type="match status" value="1"/>
</dbReference>
<evidence type="ECO:0000313" key="2">
    <source>
        <dbReference type="Proteomes" id="UP000676169"/>
    </source>
</evidence>
<evidence type="ECO:0000313" key="1">
    <source>
        <dbReference type="EMBL" id="QUE52992.1"/>
    </source>
</evidence>
<dbReference type="InterPro" id="IPR025459">
    <property type="entry name" value="DUF4279"/>
</dbReference>
<dbReference type="Proteomes" id="UP000676169">
    <property type="component" value="Chromosome"/>
</dbReference>
<sequence length="142" mass="16291">MDDIRNYLDDESTCKACHVMIRVSGDYDPAEVSRVVAVDPELSYRKGDEYVTKDGRTLRRPNSHWSVSTKDLDSRSMECHFLELRKRLGGVSRWEKIRQMDGVVVSIAVWWEAKGGFGDYFVTSKALSSLAGYGDDFEFYFL</sequence>
<dbReference type="RefSeq" id="WP_211634336.1">
    <property type="nucleotide sequence ID" value="NZ_CP073100.1"/>
</dbReference>
<name>A0A975PH58_9BACT</name>
<keyword evidence="2" id="KW-1185">Reference proteome</keyword>
<dbReference type="AlphaFoldDB" id="A0A975PH58"/>
<protein>
    <submittedName>
        <fullName evidence="1">DUF4279 domain-containing protein</fullName>
    </submittedName>
</protein>
<organism evidence="1 2">
    <name type="scientific">Luteolibacter ambystomatis</name>
    <dbReference type="NCBI Taxonomy" id="2824561"/>
    <lineage>
        <taxon>Bacteria</taxon>
        <taxon>Pseudomonadati</taxon>
        <taxon>Verrucomicrobiota</taxon>
        <taxon>Verrucomicrobiia</taxon>
        <taxon>Verrucomicrobiales</taxon>
        <taxon>Verrucomicrobiaceae</taxon>
        <taxon>Luteolibacter</taxon>
    </lineage>
</organism>
<reference evidence="1" key="1">
    <citation type="submission" date="2021-04" db="EMBL/GenBank/DDBJ databases">
        <title>Luteolibacter sp. 32A isolated from the skin of an Anderson's salamander (Ambystoma andersonii).</title>
        <authorList>
            <person name="Spergser J."/>
            <person name="Busse H.-J."/>
        </authorList>
    </citation>
    <scope>NUCLEOTIDE SEQUENCE</scope>
    <source>
        <strain evidence="1">32A</strain>
    </source>
</reference>
<proteinExistence type="predicted"/>
<gene>
    <name evidence="1" type="ORF">KBB96_08885</name>
</gene>
<accession>A0A975PH58</accession>
<dbReference type="EMBL" id="CP073100">
    <property type="protein sequence ID" value="QUE52992.1"/>
    <property type="molecule type" value="Genomic_DNA"/>
</dbReference>